<dbReference type="AlphaFoldDB" id="A0A1K1MR85"/>
<protein>
    <submittedName>
        <fullName evidence="1">Uncharacterized protein</fullName>
    </submittedName>
</protein>
<name>A0A1K1MR85_9FLAO</name>
<accession>A0A1K1MR85</accession>
<evidence type="ECO:0000313" key="1">
    <source>
        <dbReference type="EMBL" id="SFW25631.1"/>
    </source>
</evidence>
<sequence length="71" mass="8362">MLKYSAILYSLRPVLFKKVVHPCLKIKKDGIQNWFSLGGEIKGRFYAPLVIFDLITYYYNSETMGRFIPIR</sequence>
<keyword evidence="2" id="KW-1185">Reference proteome</keyword>
<dbReference type="STRING" id="1150368.SAMN02927921_00755"/>
<evidence type="ECO:0000313" key="2">
    <source>
        <dbReference type="Proteomes" id="UP000182248"/>
    </source>
</evidence>
<proteinExistence type="predicted"/>
<dbReference type="EMBL" id="FPJE01000003">
    <property type="protein sequence ID" value="SFW25631.1"/>
    <property type="molecule type" value="Genomic_DNA"/>
</dbReference>
<organism evidence="1 2">
    <name type="scientific">Sinomicrobium oceani</name>
    <dbReference type="NCBI Taxonomy" id="1150368"/>
    <lineage>
        <taxon>Bacteria</taxon>
        <taxon>Pseudomonadati</taxon>
        <taxon>Bacteroidota</taxon>
        <taxon>Flavobacteriia</taxon>
        <taxon>Flavobacteriales</taxon>
        <taxon>Flavobacteriaceae</taxon>
        <taxon>Sinomicrobium</taxon>
    </lineage>
</organism>
<reference evidence="1 2" key="1">
    <citation type="submission" date="2016-11" db="EMBL/GenBank/DDBJ databases">
        <authorList>
            <person name="Jaros S."/>
            <person name="Januszkiewicz K."/>
            <person name="Wedrychowicz H."/>
        </authorList>
    </citation>
    <scope>NUCLEOTIDE SEQUENCE [LARGE SCALE GENOMIC DNA]</scope>
    <source>
        <strain evidence="1 2">CGMCC 1.12145</strain>
    </source>
</reference>
<dbReference type="Proteomes" id="UP000182248">
    <property type="component" value="Unassembled WGS sequence"/>
</dbReference>
<gene>
    <name evidence="1" type="ORF">SAMN02927921_00755</name>
</gene>